<comment type="caution">
    <text evidence="6">The sequence shown here is derived from an EMBL/GenBank/DDBJ whole genome shotgun (WGS) entry which is preliminary data.</text>
</comment>
<feature type="binding site" evidence="5">
    <location>
        <position position="2"/>
    </location>
    <ligand>
        <name>Ni(2+)</name>
        <dbReference type="ChEBI" id="CHEBI:49786"/>
    </ligand>
</feature>
<evidence type="ECO:0000313" key="6">
    <source>
        <dbReference type="EMBL" id="TWA70047.1"/>
    </source>
</evidence>
<evidence type="ECO:0000313" key="7">
    <source>
        <dbReference type="Proteomes" id="UP000316083"/>
    </source>
</evidence>
<name>A0A560BBM0_AZOBR</name>
<evidence type="ECO:0000256" key="3">
    <source>
        <dbReference type="ARBA" id="ARBA00022723"/>
    </source>
</evidence>
<dbReference type="GO" id="GO:0016151">
    <property type="term" value="F:nickel cation binding"/>
    <property type="evidence" value="ECO:0007669"/>
    <property type="project" value="UniProtKB-UniRule"/>
</dbReference>
<protein>
    <recommendedName>
        <fullName evidence="5">Hydrogenase maturation factor HypA</fullName>
    </recommendedName>
</protein>
<keyword evidence="3 5" id="KW-0479">Metal-binding</keyword>
<proteinExistence type="inferred from homology"/>
<evidence type="ECO:0000256" key="2">
    <source>
        <dbReference type="ARBA" id="ARBA00022596"/>
    </source>
</evidence>
<dbReference type="PIRSF" id="PIRSF004761">
    <property type="entry name" value="Hydrgn_mat_HypA"/>
    <property type="match status" value="1"/>
</dbReference>
<comment type="function">
    <text evidence="5">Involved in the maturation of [NiFe] hydrogenases. Required for nickel insertion into the metal center of the hydrogenase.</text>
</comment>
<dbReference type="PANTHER" id="PTHR34535">
    <property type="entry name" value="HYDROGENASE MATURATION FACTOR HYPA"/>
    <property type="match status" value="1"/>
</dbReference>
<organism evidence="6 7">
    <name type="scientific">Azospirillum brasilense</name>
    <dbReference type="NCBI Taxonomy" id="192"/>
    <lineage>
        <taxon>Bacteria</taxon>
        <taxon>Pseudomonadati</taxon>
        <taxon>Pseudomonadota</taxon>
        <taxon>Alphaproteobacteria</taxon>
        <taxon>Rhodospirillales</taxon>
        <taxon>Azospirillaceae</taxon>
        <taxon>Azospirillum</taxon>
    </lineage>
</organism>
<dbReference type="Pfam" id="PF01155">
    <property type="entry name" value="HypA"/>
    <property type="match status" value="1"/>
</dbReference>
<feature type="binding site" evidence="5">
    <location>
        <position position="76"/>
    </location>
    <ligand>
        <name>Zn(2+)</name>
        <dbReference type="ChEBI" id="CHEBI:29105"/>
    </ligand>
</feature>
<feature type="binding site" evidence="5">
    <location>
        <position position="73"/>
    </location>
    <ligand>
        <name>Zn(2+)</name>
        <dbReference type="ChEBI" id="CHEBI:29105"/>
    </ligand>
</feature>
<dbReference type="Gene3D" id="3.30.2320.80">
    <property type="match status" value="1"/>
</dbReference>
<dbReference type="PROSITE" id="PS01249">
    <property type="entry name" value="HYPA"/>
    <property type="match status" value="1"/>
</dbReference>
<dbReference type="GO" id="GO:0051604">
    <property type="term" value="P:protein maturation"/>
    <property type="evidence" value="ECO:0007669"/>
    <property type="project" value="InterPro"/>
</dbReference>
<keyword evidence="4 5" id="KW-0862">Zinc</keyword>
<dbReference type="GO" id="GO:0008270">
    <property type="term" value="F:zinc ion binding"/>
    <property type="evidence" value="ECO:0007669"/>
    <property type="project" value="UniProtKB-UniRule"/>
</dbReference>
<evidence type="ECO:0000256" key="1">
    <source>
        <dbReference type="ARBA" id="ARBA00010748"/>
    </source>
</evidence>
<evidence type="ECO:0000256" key="4">
    <source>
        <dbReference type="ARBA" id="ARBA00022833"/>
    </source>
</evidence>
<reference evidence="6 7" key="1">
    <citation type="submission" date="2019-06" db="EMBL/GenBank/DDBJ databases">
        <title>Genomic Encyclopedia of Type Strains, Phase IV (KMG-V): Genome sequencing to study the core and pangenomes of soil and plant-associated prokaryotes.</title>
        <authorList>
            <person name="Whitman W."/>
        </authorList>
    </citation>
    <scope>NUCLEOTIDE SEQUENCE [LARGE SCALE GENOMIC DNA]</scope>
    <source>
        <strain evidence="6 7">BR 11796</strain>
    </source>
</reference>
<comment type="similarity">
    <text evidence="1 5">Belongs to the HypA/HybF family.</text>
</comment>
<dbReference type="PANTHER" id="PTHR34535:SF3">
    <property type="entry name" value="HYDROGENASE MATURATION FACTOR HYPA"/>
    <property type="match status" value="1"/>
</dbReference>
<sequence>MHEMAIVSGLMEILLQQAASHGVTAVKRVNLKVGRMTAVEPGQLRACFELFAEGSCAEGAELVIDHVPVRARCGGCDAQFEVERFHFHCPDCGGGDLSILSGQELRIESFET</sequence>
<evidence type="ECO:0000256" key="5">
    <source>
        <dbReference type="HAMAP-Rule" id="MF_00213"/>
    </source>
</evidence>
<gene>
    <name evidence="5" type="primary">hypA</name>
    <name evidence="6" type="ORF">FBZ82_104207</name>
</gene>
<feature type="binding site" evidence="5">
    <location>
        <position position="89"/>
    </location>
    <ligand>
        <name>Zn(2+)</name>
        <dbReference type="ChEBI" id="CHEBI:29105"/>
    </ligand>
</feature>
<keyword evidence="2 5" id="KW-0533">Nickel</keyword>
<dbReference type="HAMAP" id="MF_00213">
    <property type="entry name" value="HypA_HybF"/>
    <property type="match status" value="1"/>
</dbReference>
<dbReference type="InterPro" id="IPR000688">
    <property type="entry name" value="HypA/HybF"/>
</dbReference>
<dbReference type="AlphaFoldDB" id="A0A560BBM0"/>
<dbReference type="InterPro" id="IPR020538">
    <property type="entry name" value="Hydgase_Ni_incorp_HypA/HybF_CS"/>
</dbReference>
<feature type="binding site" evidence="5">
    <location>
        <position position="92"/>
    </location>
    <ligand>
        <name>Zn(2+)</name>
        <dbReference type="ChEBI" id="CHEBI:29105"/>
    </ligand>
</feature>
<dbReference type="NCBIfam" id="TIGR00100">
    <property type="entry name" value="hypA"/>
    <property type="match status" value="1"/>
</dbReference>
<accession>A0A560BBM0</accession>
<dbReference type="Proteomes" id="UP000316083">
    <property type="component" value="Unassembled WGS sequence"/>
</dbReference>
<dbReference type="EMBL" id="VITF01000004">
    <property type="protein sequence ID" value="TWA70047.1"/>
    <property type="molecule type" value="Genomic_DNA"/>
</dbReference>